<dbReference type="InterPro" id="IPR002575">
    <property type="entry name" value="Aminoglycoside_PTrfase"/>
</dbReference>
<accession>A0A415PA31</accession>
<dbReference type="RefSeq" id="WP_022322031.1">
    <property type="nucleotide sequence ID" value="NZ_JAHPXH010000001.1"/>
</dbReference>
<name>A0A415PA31_9BACT</name>
<proteinExistence type="predicted"/>
<comment type="caution">
    <text evidence="2">The sequence shown here is derived from an EMBL/GenBank/DDBJ whole genome shotgun (WGS) entry which is preliminary data.</text>
</comment>
<dbReference type="Proteomes" id="UP000448908">
    <property type="component" value="Unassembled WGS sequence"/>
</dbReference>
<dbReference type="Pfam" id="PF01636">
    <property type="entry name" value="APH"/>
    <property type="match status" value="1"/>
</dbReference>
<dbReference type="SUPFAM" id="SSF56112">
    <property type="entry name" value="Protein kinase-like (PK-like)"/>
    <property type="match status" value="1"/>
</dbReference>
<reference evidence="2 3" key="1">
    <citation type="journal article" date="2019" name="Nat. Med.">
        <title>A library of human gut bacterial isolates paired with longitudinal multiomics data enables mechanistic microbiome research.</title>
        <authorList>
            <person name="Poyet M."/>
            <person name="Groussin M."/>
            <person name="Gibbons S.M."/>
            <person name="Avila-Pacheco J."/>
            <person name="Jiang X."/>
            <person name="Kearney S.M."/>
            <person name="Perrotta A.R."/>
            <person name="Berdy B."/>
            <person name="Zhao S."/>
            <person name="Lieberman T.D."/>
            <person name="Swanson P.K."/>
            <person name="Smith M."/>
            <person name="Roesemann S."/>
            <person name="Alexander J.E."/>
            <person name="Rich S.A."/>
            <person name="Livny J."/>
            <person name="Vlamakis H."/>
            <person name="Clish C."/>
            <person name="Bullock K."/>
            <person name="Deik A."/>
            <person name="Scott J."/>
            <person name="Pierce K.A."/>
            <person name="Xavier R.J."/>
            <person name="Alm E.J."/>
        </authorList>
    </citation>
    <scope>NUCLEOTIDE SEQUENCE [LARGE SCALE GENOMIC DNA]</scope>
    <source>
        <strain evidence="2 3">BIOML-A16</strain>
    </source>
</reference>
<dbReference type="InterPro" id="IPR011009">
    <property type="entry name" value="Kinase-like_dom_sf"/>
</dbReference>
<dbReference type="AlphaFoldDB" id="A0A415PA31"/>
<feature type="domain" description="Aminoglycoside phosphotransferase" evidence="1">
    <location>
        <begin position="155"/>
        <end position="216"/>
    </location>
</feature>
<evidence type="ECO:0000313" key="2">
    <source>
        <dbReference type="EMBL" id="MTU68596.1"/>
    </source>
</evidence>
<evidence type="ECO:0000259" key="1">
    <source>
        <dbReference type="Pfam" id="PF01636"/>
    </source>
</evidence>
<protein>
    <submittedName>
        <fullName evidence="2">Phosphotransferase</fullName>
    </submittedName>
</protein>
<dbReference type="EMBL" id="WNDA01000006">
    <property type="protein sequence ID" value="MTU68596.1"/>
    <property type="molecule type" value="Genomic_DNA"/>
</dbReference>
<evidence type="ECO:0000313" key="3">
    <source>
        <dbReference type="Proteomes" id="UP000448908"/>
    </source>
</evidence>
<gene>
    <name evidence="2" type="ORF">GMD92_05810</name>
</gene>
<organism evidence="2 3">
    <name type="scientific">Parabacteroides merdae</name>
    <dbReference type="NCBI Taxonomy" id="46503"/>
    <lineage>
        <taxon>Bacteria</taxon>
        <taxon>Pseudomonadati</taxon>
        <taxon>Bacteroidota</taxon>
        <taxon>Bacteroidia</taxon>
        <taxon>Bacteroidales</taxon>
        <taxon>Tannerellaceae</taxon>
        <taxon>Parabacteroides</taxon>
    </lineage>
</organism>
<sequence>MEIEVKGHSGCQIDVVSEEGQIFVYKSTADPLYLNRLALQAEKQRNASLIEFQHIRVPLIYELKRTDKKTIVKMQYVYSKNFIEFFEQAGFEQIDYLVGALKYFIEYEINKCKLQVVSPQIFRAKFDDIRMKLEKNAFFQQDAQVVRIIEDCQSYFGHLQEMLLPIGVCHGDLTFSNILFNGNNYYLIDFLDSFIETPLQDIVKIRQDTAYRWSQLMYTKRYDAVRLGIICDKIDHEIDLYFSNKYQWYTDHYRTVQLMNILRILPYAHEEKVVCYLKNILNSLLHE</sequence>
<dbReference type="Gene3D" id="3.90.1200.10">
    <property type="match status" value="1"/>
</dbReference>